<proteinExistence type="predicted"/>
<protein>
    <submittedName>
        <fullName evidence="1">Uncharacterized protein</fullName>
    </submittedName>
</protein>
<dbReference type="AlphaFoldDB" id="A0A4P9JLE2"/>
<evidence type="ECO:0000313" key="1">
    <source>
        <dbReference type="EMBL" id="QCU82645.1"/>
    </source>
</evidence>
<gene>
    <name evidence="1" type="primary">orf752</name>
</gene>
<geneLocation type="mitochondrion" evidence="1"/>
<accession>A0A4P9JLE2</accession>
<dbReference type="EMBL" id="MH888186">
    <property type="protein sequence ID" value="QCU82645.1"/>
    <property type="molecule type" value="Genomic_DNA"/>
</dbReference>
<sequence>MIGIKNDIECIEKHLFNAKFDSLNNYYNCLNEDEVCHLTNDIFLTLKKEDNFSIRNPVTIISNLLDKHLVFTFINCIYIKSYADLLYFYLSFFVIKSFQTYHTQINNEKFHNFNNYNLNSLNFYESDDLINWSSNEFFNLNMALNLILNLKIDVTRETIREIFIKIFFICINHNLIQKTQIKSKFSKKTYNYLYINIKFNLNNINIKVYSNQFTLFFYKNNTFLYCNHYSFIVEINRKNMLSNFKFEQNINFSVSLTQNYFYIDKYRLMSIIEDLLSFYSINKNCIQEKFFELQELLKKGIFEKNIYLISNVSKEMAIYLNLIKLINISLLDLTDLKIYTPHIICFRGRFSSLSDTSYTFNKEFRYCIYSGFYKKDEIIEKSDVYVDKINKIIMNYKFLLKKCNLITSLDDLNNTQIKSLLFLTINLAELHKVKLGKKITIEQFITEGVDIINNFNNMNFTDVYDKIKIKYYLFIFNEILSNSSKKWLISKDATASCFQHLIKILGYENINSVTICNLNSLDTWYDTYQSNIDFFLEKKILLNLTKDDIKLYFNRKFLKPTQMKESYGMLLQNFLNEYKTNISEFKIPRNKFNELIKLFCDFYYFLKTNSLLFKHRPIEIINKICDEFGAEGIVLKNGEKLNLKYFKPISVQKSYYIGKTRYTKNFQALTNKLDTRKMSIAARANYAQAMESAVARATWLETKCPIIHDCFMIDMHNQSYLISVVNKNMNKTYHDLKISKWDVEIFSFFIIL</sequence>
<name>A0A4P9JLE2_9SPIT</name>
<organism evidence="1">
    <name type="scientific">Pseudourostyla cristata</name>
    <dbReference type="NCBI Taxonomy" id="293816"/>
    <lineage>
        <taxon>Eukaryota</taxon>
        <taxon>Sar</taxon>
        <taxon>Alveolata</taxon>
        <taxon>Ciliophora</taxon>
        <taxon>Intramacronucleata</taxon>
        <taxon>Spirotrichea</taxon>
        <taxon>Stichotrichia</taxon>
        <taxon>Urostylida</taxon>
        <taxon>Pseudourostylidae</taxon>
        <taxon>Pseudourostyla</taxon>
    </lineage>
</organism>
<reference evidence="1" key="1">
    <citation type="journal article" date="2019" name="Mitochondrial DNA Part B Resour">
        <title>The mitochondrial genome of the ciliate Pseudourostyla cristata (Ciliophora, Urostylida).</title>
        <authorList>
            <person name="Park K.-M."/>
            <person name="Min G.-S."/>
            <person name="Kim S."/>
        </authorList>
    </citation>
    <scope>NUCLEOTIDE SEQUENCE</scope>
</reference>
<keyword evidence="1" id="KW-0496">Mitochondrion</keyword>